<name>A0A8H4FQM2_COLGL</name>
<evidence type="ECO:0000256" key="1">
    <source>
        <dbReference type="SAM" id="SignalP"/>
    </source>
</evidence>
<dbReference type="Proteomes" id="UP000613401">
    <property type="component" value="Unassembled WGS sequence"/>
</dbReference>
<dbReference type="GeneID" id="69010318"/>
<keyword evidence="1" id="KW-0732">Signal</keyword>
<proteinExistence type="predicted"/>
<dbReference type="RefSeq" id="XP_045270137.1">
    <property type="nucleotide sequence ID" value="XM_045403234.1"/>
</dbReference>
<gene>
    <name evidence="2" type="ORF">GCG54_00003157</name>
</gene>
<reference evidence="2" key="1">
    <citation type="journal article" date="2020" name="Phytopathology">
        <title>Genome sequence and comparative analysis of Colletotrichum gloeosporioides isolated from Liriodendron leaves.</title>
        <authorList>
            <person name="Fu F.F."/>
            <person name="Hao Z."/>
            <person name="Wang P."/>
            <person name="Lu Y."/>
            <person name="Xue L.J."/>
            <person name="Wei G."/>
            <person name="Tian Y."/>
            <person name="Baishi H."/>
            <person name="Xu H."/>
            <person name="Shi J."/>
            <person name="Cheng T."/>
            <person name="Wang G."/>
            <person name="Yi Y."/>
            <person name="Chen J."/>
        </authorList>
    </citation>
    <scope>NUCLEOTIDE SEQUENCE</scope>
    <source>
        <strain evidence="2">Lc1</strain>
    </source>
</reference>
<dbReference type="AlphaFoldDB" id="A0A8H4FQM2"/>
<organism evidence="2 3">
    <name type="scientific">Colletotrichum gloeosporioides</name>
    <name type="common">Anthracnose fungus</name>
    <name type="synonym">Glomerella cingulata</name>
    <dbReference type="NCBI Taxonomy" id="474922"/>
    <lineage>
        <taxon>Eukaryota</taxon>
        <taxon>Fungi</taxon>
        <taxon>Dikarya</taxon>
        <taxon>Ascomycota</taxon>
        <taxon>Pezizomycotina</taxon>
        <taxon>Sordariomycetes</taxon>
        <taxon>Hypocreomycetidae</taxon>
        <taxon>Glomerellales</taxon>
        <taxon>Glomerellaceae</taxon>
        <taxon>Colletotrichum</taxon>
        <taxon>Colletotrichum gloeosporioides species complex</taxon>
    </lineage>
</organism>
<feature type="signal peptide" evidence="1">
    <location>
        <begin position="1"/>
        <end position="20"/>
    </location>
</feature>
<keyword evidence="3" id="KW-1185">Reference proteome</keyword>
<dbReference type="EMBL" id="WVTB01000009">
    <property type="protein sequence ID" value="KAF3810978.1"/>
    <property type="molecule type" value="Genomic_DNA"/>
</dbReference>
<comment type="caution">
    <text evidence="2">The sequence shown here is derived from an EMBL/GenBank/DDBJ whole genome shotgun (WGS) entry which is preliminary data.</text>
</comment>
<reference evidence="2" key="2">
    <citation type="submission" date="2020-03" db="EMBL/GenBank/DDBJ databases">
        <authorList>
            <person name="Fu F.-F."/>
            <person name="Chen J."/>
        </authorList>
    </citation>
    <scope>NUCLEOTIDE SEQUENCE</scope>
    <source>
        <strain evidence="2">Lc1</strain>
    </source>
</reference>
<feature type="chain" id="PRO_5034067259" evidence="1">
    <location>
        <begin position="21"/>
        <end position="64"/>
    </location>
</feature>
<evidence type="ECO:0000313" key="2">
    <source>
        <dbReference type="EMBL" id="KAF3810978.1"/>
    </source>
</evidence>
<protein>
    <submittedName>
        <fullName evidence="2">Uncharacterized protein</fullName>
    </submittedName>
</protein>
<evidence type="ECO:0000313" key="3">
    <source>
        <dbReference type="Proteomes" id="UP000613401"/>
    </source>
</evidence>
<accession>A0A8H4FQM2</accession>
<sequence>MQISNFLFLAVFGLATTVVAQQGTCTAKGECQAGNVKLFCTSGSCAKKEGQACERSGNSANCPK</sequence>